<name>A0ABX0JSA3_9PROT</name>
<evidence type="ECO:0008006" key="3">
    <source>
        <dbReference type="Google" id="ProtNLM"/>
    </source>
</evidence>
<gene>
    <name evidence="1" type="ORF">GOB93_09045</name>
</gene>
<dbReference type="RefSeq" id="WP_173583183.1">
    <property type="nucleotide sequence ID" value="NZ_WOTB01000010.1"/>
</dbReference>
<evidence type="ECO:0000313" key="1">
    <source>
        <dbReference type="EMBL" id="NHN84787.1"/>
    </source>
</evidence>
<accession>A0ABX0JSA3</accession>
<keyword evidence="2" id="KW-1185">Reference proteome</keyword>
<evidence type="ECO:0000313" key="2">
    <source>
        <dbReference type="Proteomes" id="UP000635278"/>
    </source>
</evidence>
<organism evidence="1 2">
    <name type="scientific">Acetobacter musti</name>
    <dbReference type="NCBI Taxonomy" id="864732"/>
    <lineage>
        <taxon>Bacteria</taxon>
        <taxon>Pseudomonadati</taxon>
        <taxon>Pseudomonadota</taxon>
        <taxon>Alphaproteobacteria</taxon>
        <taxon>Acetobacterales</taxon>
        <taxon>Acetobacteraceae</taxon>
        <taxon>Acetobacter</taxon>
    </lineage>
</organism>
<proteinExistence type="predicted"/>
<dbReference type="EMBL" id="WOTB01000010">
    <property type="protein sequence ID" value="NHN84787.1"/>
    <property type="molecule type" value="Genomic_DNA"/>
</dbReference>
<reference evidence="1 2" key="1">
    <citation type="journal article" date="2020" name="Int. J. Syst. Evol. Microbiol.">
        <title>Novel acetic acid bacteria from cider fermentations: Acetobacter conturbans sp. nov. and Acetobacter fallax sp. nov.</title>
        <authorList>
            <person name="Sombolestani A.S."/>
            <person name="Cleenwerck I."/>
            <person name="Cnockaert M."/>
            <person name="Borremans W."/>
            <person name="Wieme A.D."/>
            <person name="De Vuyst L."/>
            <person name="Vandamme P."/>
        </authorList>
    </citation>
    <scope>NUCLEOTIDE SEQUENCE [LARGE SCALE GENOMIC DNA]</scope>
    <source>
        <strain evidence="1 2">LMG 30640</strain>
    </source>
</reference>
<protein>
    <recommendedName>
        <fullName evidence="3">Transposase</fullName>
    </recommendedName>
</protein>
<sequence length="54" mass="6164">MKKYDGRIAAKRPENAGSYDFTRHRGSKVCALPLLTLNARHILFRGLRPVRVVN</sequence>
<comment type="caution">
    <text evidence="1">The sequence shown here is derived from an EMBL/GenBank/DDBJ whole genome shotgun (WGS) entry which is preliminary data.</text>
</comment>
<dbReference type="Proteomes" id="UP000635278">
    <property type="component" value="Unassembled WGS sequence"/>
</dbReference>